<dbReference type="InterPro" id="IPR003785">
    <property type="entry name" value="Creatininase/forma_Hydrolase"/>
</dbReference>
<dbReference type="PANTHER" id="PTHR35005:SF1">
    <property type="entry name" value="2-AMINO-5-FORMYLAMINO-6-RIBOSYLAMINOPYRIMIDIN-4(3H)-ONE 5'-MONOPHOSPHATE DEFORMYLASE"/>
    <property type="match status" value="1"/>
</dbReference>
<evidence type="ECO:0000313" key="5">
    <source>
        <dbReference type="EMBL" id="GAF75590.1"/>
    </source>
</evidence>
<evidence type="ECO:0000256" key="3">
    <source>
        <dbReference type="ARBA" id="ARBA00022801"/>
    </source>
</evidence>
<reference evidence="5" key="1">
    <citation type="journal article" date="2014" name="Front. Microbiol.">
        <title>High frequency of phylogenetically diverse reductive dehalogenase-homologous genes in deep subseafloor sedimentary metagenomes.</title>
        <authorList>
            <person name="Kawai M."/>
            <person name="Futagami T."/>
            <person name="Toyoda A."/>
            <person name="Takaki Y."/>
            <person name="Nishi S."/>
            <person name="Hori S."/>
            <person name="Arai W."/>
            <person name="Tsubouchi T."/>
            <person name="Morono Y."/>
            <person name="Uchiyama I."/>
            <person name="Ito T."/>
            <person name="Fujiyama A."/>
            <person name="Inagaki F."/>
            <person name="Takami H."/>
        </authorList>
    </citation>
    <scope>NUCLEOTIDE SEQUENCE</scope>
    <source>
        <strain evidence="5">Expedition CK06-06</strain>
    </source>
</reference>
<dbReference type="Gene3D" id="3.40.50.10310">
    <property type="entry name" value="Creatininase"/>
    <property type="match status" value="1"/>
</dbReference>
<proteinExistence type="predicted"/>
<evidence type="ECO:0000256" key="2">
    <source>
        <dbReference type="ARBA" id="ARBA00022723"/>
    </source>
</evidence>
<dbReference type="SUPFAM" id="SSF102215">
    <property type="entry name" value="Creatininase"/>
    <property type="match status" value="1"/>
</dbReference>
<dbReference type="GO" id="GO:0016811">
    <property type="term" value="F:hydrolase activity, acting on carbon-nitrogen (but not peptide) bonds, in linear amides"/>
    <property type="evidence" value="ECO:0007669"/>
    <property type="project" value="TreeGrafter"/>
</dbReference>
<sequence>MRYELMFPDQIRKAIDESWPVTMAVGVLEYHSEHCVAGVDTLLVLKALQQLEDEMDIVILPPFYYGSGSYVVEPPERNGTIHIDSSAVHDFARDLFKSLLRIGFRNIHVFIHHQSENFTAGMPTDLALKLAARQVTFEFLEKERGEAWWGDNSMEDYYNQNAAGDNPFNWIQIHPFMDKAAQKKYPIDHAGKQETSLMMAFCPEGVDMKRHSEEKWYARQAREASEEYGLAAKEMILESMRNILKGTP</sequence>
<organism evidence="5">
    <name type="scientific">marine sediment metagenome</name>
    <dbReference type="NCBI Taxonomy" id="412755"/>
    <lineage>
        <taxon>unclassified sequences</taxon>
        <taxon>metagenomes</taxon>
        <taxon>ecological metagenomes</taxon>
    </lineage>
</organism>
<dbReference type="InterPro" id="IPR024087">
    <property type="entry name" value="Creatininase-like_sf"/>
</dbReference>
<dbReference type="GO" id="GO:0046872">
    <property type="term" value="F:metal ion binding"/>
    <property type="evidence" value="ECO:0007669"/>
    <property type="project" value="UniProtKB-KW"/>
</dbReference>
<dbReference type="PANTHER" id="PTHR35005">
    <property type="entry name" value="3-DEHYDRO-SCYLLO-INOSOSE HYDROLASE"/>
    <property type="match status" value="1"/>
</dbReference>
<comment type="cofactor">
    <cofactor evidence="1">
        <name>Zn(2+)</name>
        <dbReference type="ChEBI" id="CHEBI:29105"/>
    </cofactor>
</comment>
<protein>
    <recommendedName>
        <fullName evidence="6">Creatinine amidohydrolase</fullName>
    </recommendedName>
</protein>
<evidence type="ECO:0000256" key="4">
    <source>
        <dbReference type="ARBA" id="ARBA00022833"/>
    </source>
</evidence>
<dbReference type="EMBL" id="BARS01005580">
    <property type="protein sequence ID" value="GAF75590.1"/>
    <property type="molecule type" value="Genomic_DNA"/>
</dbReference>
<dbReference type="GO" id="GO:0009231">
    <property type="term" value="P:riboflavin biosynthetic process"/>
    <property type="evidence" value="ECO:0007669"/>
    <property type="project" value="TreeGrafter"/>
</dbReference>
<evidence type="ECO:0008006" key="6">
    <source>
        <dbReference type="Google" id="ProtNLM"/>
    </source>
</evidence>
<dbReference type="AlphaFoldDB" id="X0THM7"/>
<keyword evidence="3" id="KW-0378">Hydrolase</keyword>
<evidence type="ECO:0000256" key="1">
    <source>
        <dbReference type="ARBA" id="ARBA00001947"/>
    </source>
</evidence>
<keyword evidence="2" id="KW-0479">Metal-binding</keyword>
<name>X0THM7_9ZZZZ</name>
<dbReference type="Pfam" id="PF02633">
    <property type="entry name" value="Creatininase"/>
    <property type="match status" value="1"/>
</dbReference>
<accession>X0THM7</accession>
<gene>
    <name evidence="5" type="ORF">S01H1_10951</name>
</gene>
<comment type="caution">
    <text evidence="5">The sequence shown here is derived from an EMBL/GenBank/DDBJ whole genome shotgun (WGS) entry which is preliminary data.</text>
</comment>
<keyword evidence="4" id="KW-0862">Zinc</keyword>